<dbReference type="AlphaFoldDB" id="A0A940WF38"/>
<sequence length="47" mass="5088">MSTIQIPLWAAVLAARAVHLRGGARAALGRLAPRPRAYTPKHARSTR</sequence>
<evidence type="ECO:0000313" key="2">
    <source>
        <dbReference type="Proteomes" id="UP000674234"/>
    </source>
</evidence>
<evidence type="ECO:0000313" key="1">
    <source>
        <dbReference type="EMBL" id="MBP2704464.1"/>
    </source>
</evidence>
<name>A0A940WF38_9ACTN</name>
<dbReference type="EMBL" id="JAFCNB010000005">
    <property type="protein sequence ID" value="MBP2704464.1"/>
    <property type="molecule type" value="Genomic_DNA"/>
</dbReference>
<dbReference type="Proteomes" id="UP000674234">
    <property type="component" value="Unassembled WGS sequence"/>
</dbReference>
<protein>
    <submittedName>
        <fullName evidence="1">Uncharacterized protein</fullName>
    </submittedName>
</protein>
<dbReference type="RefSeq" id="WP_210155769.1">
    <property type="nucleotide sequence ID" value="NZ_JAFCNB010000005.1"/>
</dbReference>
<keyword evidence="2" id="KW-1185">Reference proteome</keyword>
<accession>A0A940WF38</accession>
<proteinExistence type="predicted"/>
<organism evidence="1 2">
    <name type="scientific">Microbispora oryzae</name>
    <dbReference type="NCBI Taxonomy" id="2806554"/>
    <lineage>
        <taxon>Bacteria</taxon>
        <taxon>Bacillati</taxon>
        <taxon>Actinomycetota</taxon>
        <taxon>Actinomycetes</taxon>
        <taxon>Streptosporangiales</taxon>
        <taxon>Streptosporangiaceae</taxon>
        <taxon>Microbispora</taxon>
    </lineage>
</organism>
<comment type="caution">
    <text evidence="1">The sequence shown here is derived from an EMBL/GenBank/DDBJ whole genome shotgun (WGS) entry which is preliminary data.</text>
</comment>
<gene>
    <name evidence="1" type="ORF">JOL79_11625</name>
</gene>
<reference evidence="1" key="1">
    <citation type="submission" date="2021-02" db="EMBL/GenBank/DDBJ databases">
        <title>Draft genome sequence of Microbispora sp. RL4-1S isolated from rice leaves in Thailand.</title>
        <authorList>
            <person name="Muangham S."/>
            <person name="Duangmal K."/>
        </authorList>
    </citation>
    <scope>NUCLEOTIDE SEQUENCE</scope>
    <source>
        <strain evidence="1">RL4-1S</strain>
    </source>
</reference>